<dbReference type="Proteomes" id="UP000623467">
    <property type="component" value="Unassembled WGS sequence"/>
</dbReference>
<reference evidence="4" key="1">
    <citation type="submission" date="2020-05" db="EMBL/GenBank/DDBJ databases">
        <title>Mycena genomes resolve the evolution of fungal bioluminescence.</title>
        <authorList>
            <person name="Tsai I.J."/>
        </authorList>
    </citation>
    <scope>NUCLEOTIDE SEQUENCE</scope>
    <source>
        <strain evidence="4">160909Yilan</strain>
    </source>
</reference>
<feature type="compositionally biased region" description="Low complexity" evidence="1">
    <location>
        <begin position="273"/>
        <end position="287"/>
    </location>
</feature>
<keyword evidence="2" id="KW-1133">Transmembrane helix</keyword>
<evidence type="ECO:0000313" key="4">
    <source>
        <dbReference type="EMBL" id="KAF7375264.1"/>
    </source>
</evidence>
<organism evidence="4 5">
    <name type="scientific">Mycena sanguinolenta</name>
    <dbReference type="NCBI Taxonomy" id="230812"/>
    <lineage>
        <taxon>Eukaryota</taxon>
        <taxon>Fungi</taxon>
        <taxon>Dikarya</taxon>
        <taxon>Basidiomycota</taxon>
        <taxon>Agaricomycotina</taxon>
        <taxon>Agaricomycetes</taxon>
        <taxon>Agaricomycetidae</taxon>
        <taxon>Agaricales</taxon>
        <taxon>Marasmiineae</taxon>
        <taxon>Mycenaceae</taxon>
        <taxon>Mycena</taxon>
    </lineage>
</organism>
<comment type="caution">
    <text evidence="4">The sequence shown here is derived from an EMBL/GenBank/DDBJ whole genome shotgun (WGS) entry which is preliminary data.</text>
</comment>
<dbReference type="EMBL" id="JACAZH010000002">
    <property type="protein sequence ID" value="KAF7375264.1"/>
    <property type="molecule type" value="Genomic_DNA"/>
</dbReference>
<accession>A0A8H7DH66</accession>
<sequence length="431" mass="45645">MLWALFFLLFLHFRCISSKLVTTIIDDAFAGDAQSSISYSPLTAWGQGSASNHGRIAPDATQAQDGTWHDTTDDTTPDHDGTTPTFMEITFEGTGIDVRCIIANNETPSASIPAFTGTKANYSFFIDSVPQNQDYVHEAGTTGDVFLYNTSVFSTNTLSTGSHTLKLLLNGGPEVNGSVLLLFDYAIVTSDDGTSDEPGPSAVGTPGSVAPGSVAPGTTSAPTTTSTTSPSAKPSVFSSSLPPTTVGVTNSTTSPTFQSHGSTGSQSASPTQLKSANPSSSSSISLSSAHKSNLGAIVGGLVGGLTLVLLLLCFWLCRKRKRAHPLGIPRQLQFPYSLSHTTRRSLTPRKMDPIPPPSSSHDKPSINPPAPSASTSSSTTNVESRVAEDPAMRDYVRRLRAEVALLREQQQEMVTIQRIPSPEPPPRYEDV</sequence>
<feature type="chain" id="PRO_5034197856" evidence="3">
    <location>
        <begin position="19"/>
        <end position="431"/>
    </location>
</feature>
<feature type="compositionally biased region" description="Basic and acidic residues" evidence="1">
    <location>
        <begin position="67"/>
        <end position="81"/>
    </location>
</feature>
<feature type="signal peptide" evidence="3">
    <location>
        <begin position="1"/>
        <end position="18"/>
    </location>
</feature>
<feature type="region of interest" description="Disordered" evidence="1">
    <location>
        <begin position="339"/>
        <end position="391"/>
    </location>
</feature>
<feature type="region of interest" description="Disordered" evidence="1">
    <location>
        <begin position="192"/>
        <end position="287"/>
    </location>
</feature>
<feature type="compositionally biased region" description="Low complexity" evidence="1">
    <location>
        <begin position="213"/>
        <end position="242"/>
    </location>
</feature>
<dbReference type="AlphaFoldDB" id="A0A8H7DH66"/>
<keyword evidence="2" id="KW-0812">Transmembrane</keyword>
<evidence type="ECO:0000313" key="5">
    <source>
        <dbReference type="Proteomes" id="UP000623467"/>
    </source>
</evidence>
<feature type="region of interest" description="Disordered" evidence="1">
    <location>
        <begin position="50"/>
        <end position="83"/>
    </location>
</feature>
<gene>
    <name evidence="4" type="ORF">MSAN_00413100</name>
</gene>
<keyword evidence="2" id="KW-0472">Membrane</keyword>
<proteinExistence type="predicted"/>
<keyword evidence="5" id="KW-1185">Reference proteome</keyword>
<evidence type="ECO:0000256" key="1">
    <source>
        <dbReference type="SAM" id="MobiDB-lite"/>
    </source>
</evidence>
<keyword evidence="3" id="KW-0732">Signal</keyword>
<evidence type="ECO:0000256" key="2">
    <source>
        <dbReference type="SAM" id="Phobius"/>
    </source>
</evidence>
<evidence type="ECO:0000256" key="3">
    <source>
        <dbReference type="SAM" id="SignalP"/>
    </source>
</evidence>
<feature type="compositionally biased region" description="Polar residues" evidence="1">
    <location>
        <begin position="246"/>
        <end position="272"/>
    </location>
</feature>
<name>A0A8H7DH66_9AGAR</name>
<dbReference type="OrthoDB" id="2758521at2759"/>
<protein>
    <submittedName>
        <fullName evidence="4">Uncharacterized protein</fullName>
    </submittedName>
</protein>
<feature type="transmembrane region" description="Helical" evidence="2">
    <location>
        <begin position="294"/>
        <end position="317"/>
    </location>
</feature>